<evidence type="ECO:0000256" key="8">
    <source>
        <dbReference type="ARBA" id="ARBA00022982"/>
    </source>
</evidence>
<dbReference type="AlphaFoldDB" id="A0A1Y6CNJ8"/>
<dbReference type="GO" id="GO:0004130">
    <property type="term" value="F:cytochrome-c peroxidase activity"/>
    <property type="evidence" value="ECO:0007669"/>
    <property type="project" value="TreeGrafter"/>
</dbReference>
<dbReference type="FunFam" id="1.10.760.10:FF:000019">
    <property type="entry name" value="Di-heme cytochrome C peroxidase"/>
    <property type="match status" value="1"/>
</dbReference>
<evidence type="ECO:0000256" key="2">
    <source>
        <dbReference type="ARBA" id="ARBA00004856"/>
    </source>
</evidence>
<evidence type="ECO:0000256" key="11">
    <source>
        <dbReference type="ARBA" id="ARBA00058991"/>
    </source>
</evidence>
<feature type="domain" description="Cytochrome c" evidence="14">
    <location>
        <begin position="224"/>
        <end position="355"/>
    </location>
</feature>
<keyword evidence="7" id="KW-0574">Periplasm</keyword>
<keyword evidence="9" id="KW-0560">Oxidoreductase</keyword>
<dbReference type="Gene3D" id="1.10.760.10">
    <property type="entry name" value="Cytochrome c-like domain"/>
    <property type="match status" value="2"/>
</dbReference>
<comment type="pathway">
    <text evidence="2">One-carbon metabolism; methylamine degradation.</text>
</comment>
<protein>
    <recommendedName>
        <fullName evidence="12">Methylamine utilization protein MauG</fullName>
    </recommendedName>
</protein>
<dbReference type="GO" id="GO:0009055">
    <property type="term" value="F:electron transfer activity"/>
    <property type="evidence" value="ECO:0007669"/>
    <property type="project" value="InterPro"/>
</dbReference>
<keyword evidence="6" id="KW-0732">Signal</keyword>
<evidence type="ECO:0000256" key="3">
    <source>
        <dbReference type="ARBA" id="ARBA00022448"/>
    </source>
</evidence>
<dbReference type="EMBL" id="FWZT01000034">
    <property type="protein sequence ID" value="SMF79985.1"/>
    <property type="molecule type" value="Genomic_DNA"/>
</dbReference>
<reference evidence="16" key="1">
    <citation type="submission" date="2017-04" db="EMBL/GenBank/DDBJ databases">
        <authorList>
            <person name="Varghese N."/>
            <person name="Submissions S."/>
        </authorList>
    </citation>
    <scope>NUCLEOTIDE SEQUENCE [LARGE SCALE GENOMIC DNA]</scope>
    <source>
        <strain evidence="16">RKEM611</strain>
    </source>
</reference>
<keyword evidence="15" id="KW-0575">Peroxidase</keyword>
<keyword evidence="4 13" id="KW-0349">Heme</keyword>
<evidence type="ECO:0000313" key="16">
    <source>
        <dbReference type="Proteomes" id="UP000192907"/>
    </source>
</evidence>
<proteinExistence type="predicted"/>
<gene>
    <name evidence="15" type="ORF">SAMN06296036_13427</name>
</gene>
<keyword evidence="3" id="KW-0813">Transport</keyword>
<dbReference type="SUPFAM" id="SSF46626">
    <property type="entry name" value="Cytochrome c"/>
    <property type="match status" value="2"/>
</dbReference>
<dbReference type="GO" id="GO:0046872">
    <property type="term" value="F:metal ion binding"/>
    <property type="evidence" value="ECO:0007669"/>
    <property type="project" value="UniProtKB-KW"/>
</dbReference>
<dbReference type="Pfam" id="PF03150">
    <property type="entry name" value="CCP_MauG"/>
    <property type="match status" value="1"/>
</dbReference>
<evidence type="ECO:0000313" key="15">
    <source>
        <dbReference type="EMBL" id="SMF79985.1"/>
    </source>
</evidence>
<keyword evidence="5 13" id="KW-0479">Metal-binding</keyword>
<comment type="subcellular location">
    <subcellularLocation>
        <location evidence="1">Periplasm</location>
    </subcellularLocation>
</comment>
<evidence type="ECO:0000256" key="4">
    <source>
        <dbReference type="ARBA" id="ARBA00022617"/>
    </source>
</evidence>
<keyword evidence="8" id="KW-0249">Electron transport</keyword>
<accession>A0A1Y6CNJ8</accession>
<dbReference type="InterPro" id="IPR051395">
    <property type="entry name" value="Cytochrome_c_Peroxidase/MauG"/>
</dbReference>
<organism evidence="15 16">
    <name type="scientific">Pseudobacteriovorax antillogorgiicola</name>
    <dbReference type="NCBI Taxonomy" id="1513793"/>
    <lineage>
        <taxon>Bacteria</taxon>
        <taxon>Pseudomonadati</taxon>
        <taxon>Bdellovibrionota</taxon>
        <taxon>Oligoflexia</taxon>
        <taxon>Oligoflexales</taxon>
        <taxon>Pseudobacteriovoracaceae</taxon>
        <taxon>Pseudobacteriovorax</taxon>
    </lineage>
</organism>
<feature type="domain" description="Cytochrome c" evidence="14">
    <location>
        <begin position="71"/>
        <end position="205"/>
    </location>
</feature>
<evidence type="ECO:0000256" key="5">
    <source>
        <dbReference type="ARBA" id="ARBA00022723"/>
    </source>
</evidence>
<keyword evidence="10 13" id="KW-0408">Iron</keyword>
<dbReference type="InterPro" id="IPR009056">
    <property type="entry name" value="Cyt_c-like_dom"/>
</dbReference>
<evidence type="ECO:0000256" key="1">
    <source>
        <dbReference type="ARBA" id="ARBA00004418"/>
    </source>
</evidence>
<dbReference type="PANTHER" id="PTHR30600:SF10">
    <property type="entry name" value="BLL6722 PROTEIN"/>
    <property type="match status" value="1"/>
</dbReference>
<dbReference type="InterPro" id="IPR036909">
    <property type="entry name" value="Cyt_c-like_dom_sf"/>
</dbReference>
<dbReference type="InterPro" id="IPR004852">
    <property type="entry name" value="Di-haem_cyt_c_peroxidsae"/>
</dbReference>
<evidence type="ECO:0000259" key="14">
    <source>
        <dbReference type="PROSITE" id="PS51007"/>
    </source>
</evidence>
<evidence type="ECO:0000256" key="10">
    <source>
        <dbReference type="ARBA" id="ARBA00023004"/>
    </source>
</evidence>
<keyword evidence="16" id="KW-1185">Reference proteome</keyword>
<dbReference type="RefSeq" id="WP_132325784.1">
    <property type="nucleotide sequence ID" value="NZ_FWZT01000034.1"/>
</dbReference>
<evidence type="ECO:0000256" key="13">
    <source>
        <dbReference type="PROSITE-ProRule" id="PRU00433"/>
    </source>
</evidence>
<dbReference type="PROSITE" id="PS51007">
    <property type="entry name" value="CYTC"/>
    <property type="match status" value="2"/>
</dbReference>
<dbReference type="OrthoDB" id="9805202at2"/>
<sequence>MNHLLILLSAFIYGGSSFGFSLKKTCPPSFELRDRECHLASLYQLYSSPHGKGVGSLRTALPQHRGGYSPEQIDLGRYLFFDPILSKDKSMSCASCHKPELGFSDGMPRSTGLNGELLPRSAPSLWNVGFLKKLFWDARSSSLETQAKGPLFHPNELGHNAEALTTSLASHKAYRELFEQAFPKMQSITIDQVTTALAAFQSSLISLNSRYDRYAHGYSHALTEPELKGLNIFRSFVARCAECHTPPLFTNQQIAVIGVPPPEDLPFDIGAEKTFQKPMLRGGFKVPSLRNIAHTAPYMHAGQFKTLHEAVRFYTSGRGHAVPEGERLYIHWHIWEPQLSDIEIDRLVDFLKTLSDETFMPEIPQRVPSGLPIGNRKVSH</sequence>
<dbReference type="PANTHER" id="PTHR30600">
    <property type="entry name" value="CYTOCHROME C PEROXIDASE-RELATED"/>
    <property type="match status" value="1"/>
</dbReference>
<name>A0A1Y6CNJ8_9BACT</name>
<dbReference type="GO" id="GO:0042597">
    <property type="term" value="C:periplasmic space"/>
    <property type="evidence" value="ECO:0007669"/>
    <property type="project" value="UniProtKB-SubCell"/>
</dbReference>
<evidence type="ECO:0000256" key="7">
    <source>
        <dbReference type="ARBA" id="ARBA00022764"/>
    </source>
</evidence>
<dbReference type="Proteomes" id="UP000192907">
    <property type="component" value="Unassembled WGS sequence"/>
</dbReference>
<evidence type="ECO:0000256" key="6">
    <source>
        <dbReference type="ARBA" id="ARBA00022729"/>
    </source>
</evidence>
<evidence type="ECO:0000256" key="12">
    <source>
        <dbReference type="ARBA" id="ARBA00073576"/>
    </source>
</evidence>
<evidence type="ECO:0000256" key="9">
    <source>
        <dbReference type="ARBA" id="ARBA00023002"/>
    </source>
</evidence>
<comment type="function">
    <text evidence="11">Involved in methylamine metabolism. Essential for the maturation of the beta subunit of MADH, presumably via a step in the biosynthesis of tryptophan tryptophylquinone (TTQ), the cofactor of MADH.</text>
</comment>
<dbReference type="GO" id="GO:0020037">
    <property type="term" value="F:heme binding"/>
    <property type="evidence" value="ECO:0007669"/>
    <property type="project" value="InterPro"/>
</dbReference>
<dbReference type="STRING" id="1513793.SAMN06296036_13427"/>